<accession>A0A1N5TYK2</accession>
<feature type="domain" description="AAA+ ATPase" evidence="1">
    <location>
        <begin position="82"/>
        <end position="280"/>
    </location>
</feature>
<protein>
    <submittedName>
        <fullName evidence="2">50S ribosome-binding GTPase</fullName>
    </submittedName>
</protein>
<dbReference type="InterPro" id="IPR006073">
    <property type="entry name" value="GTP-bd"/>
</dbReference>
<dbReference type="PANTHER" id="PTHR42714:SF2">
    <property type="entry name" value="TRNA MODIFICATION GTPASE GTPBP3, MITOCHONDRIAL"/>
    <property type="match status" value="1"/>
</dbReference>
<keyword evidence="3" id="KW-1185">Reference proteome</keyword>
<feature type="domain" description="AAA+ ATPase" evidence="1">
    <location>
        <begin position="732"/>
        <end position="882"/>
    </location>
</feature>
<proteinExistence type="predicted"/>
<evidence type="ECO:0000259" key="1">
    <source>
        <dbReference type="SMART" id="SM00382"/>
    </source>
</evidence>
<dbReference type="GO" id="GO:0030488">
    <property type="term" value="P:tRNA methylation"/>
    <property type="evidence" value="ECO:0007669"/>
    <property type="project" value="TreeGrafter"/>
</dbReference>
<dbReference type="PANTHER" id="PTHR42714">
    <property type="entry name" value="TRNA MODIFICATION GTPASE GTPBP3"/>
    <property type="match status" value="1"/>
</dbReference>
<dbReference type="InterPro" id="IPR003593">
    <property type="entry name" value="AAA+_ATPase"/>
</dbReference>
<dbReference type="SMART" id="SM00382">
    <property type="entry name" value="AAA"/>
    <property type="match status" value="2"/>
</dbReference>
<dbReference type="Gene3D" id="3.40.50.300">
    <property type="entry name" value="P-loop containing nucleotide triphosphate hydrolases"/>
    <property type="match status" value="2"/>
</dbReference>
<reference evidence="3" key="1">
    <citation type="submission" date="2016-12" db="EMBL/GenBank/DDBJ databases">
        <authorList>
            <person name="Varghese N."/>
            <person name="Submissions S."/>
        </authorList>
    </citation>
    <scope>NUCLEOTIDE SEQUENCE [LARGE SCALE GENOMIC DNA]</scope>
    <source>
        <strain evidence="3">DSM 45599</strain>
    </source>
</reference>
<dbReference type="STRING" id="709881.SAMN04489832_0468"/>
<dbReference type="GO" id="GO:0005829">
    <property type="term" value="C:cytosol"/>
    <property type="evidence" value="ECO:0007669"/>
    <property type="project" value="TreeGrafter"/>
</dbReference>
<dbReference type="GO" id="GO:0005525">
    <property type="term" value="F:GTP binding"/>
    <property type="evidence" value="ECO:0007669"/>
    <property type="project" value="InterPro"/>
</dbReference>
<name>A0A1N5TYK2_9ACTN</name>
<sequence length="1244" mass="133540">MTTPDPSITALQAACRDAVARSRPEAERLRRRLERVIADLGTLASDCTDEGVRQLLRVEVDVAALSVDKFRQIVDERLTEVGDFTVVMFGRTGAGKTTLINAFVSGDGSGISPGENDWTVEVADVTWPGGVLVDTPGILGWGRANGVEELREQAYRGLIRADLVLLCFDTSNATAAEFDQVARWVANYGKHAVAVLNVREHEWRRPDRVPRLQGRLDMSQDVADHAERVRAELAVLGLPDVPVVAVSSMRAAFARGDVYLGPAAETRDLLRRRFGTSTVLTWSNLHRLELLLTETIREHAVALRLGSQQRQIAGEAHALAATWHDLAVTAAGAAATVEDAINQIQLMVGDPALLGPDAMNPATALGRLVRRLRELERGRGEPLSPGGQGSISLYAENLVGAKLGAVRAEARAQGELIVDRLMAKGEVADAATLLSQILPHKAIDDAVTEVGQTFAEHVKHRLNVVAKRMELATGPASRYPLGVDGKAGRRLRGAGYAVPGAIAIGAVAAAVLLGPVGILAGAVAGLLGDLIGRFLRSRAAQKLEESRAAAKAQVRAAIESHFDELERELCAELVLRTVDALAAQVTGLIDVGLAVHALRRRSEAHVGRLRKLTDELAAERVTRTLAARTAARLAAAWRMDDRQCRHEVWLGEDWCADPAFLSDTDTDDYPPAEPFPAEHRLVGPRTGALLTRIAGSPPPGSARTWLDSLTGLSGDFRARDVLRELTAASGGRPPRIVLCGDYSSGKTSFVRRLFREAGAAVPDGLVVGAAPTTDHVRVYAWESYSVIDTPGFQSGTEAHRAAARVALEQADLIVYLFTPNITVGDRAELQALLLGDPEAGLTAKHGRCLFVIHRVDEIGIDPIDAPLTFAARCRRRERELSGELTRLMTEGGADPGGIAEQVVSMAADPFRYARGSQDWDGFADLVEVLRDRRAALAANGTDAAVLHLGVARFTALRQEAQAQEAAISARAEQRAMLAADAEQRTDAADVLAAQRRLALSASLNDLVDRLLMDCEQATTPERKASVQKMIKELDTHPEALQIIDEWRTATRSAIEAWGLATAAVVDRRTEQADFRAAFETPQAAVSAGFLGRHGALLQFGDLGRLSALVGRLAKAAPVVAKAGRFATLLGRVARVAPYLGVVTTFADLGYSWMKEGKSAKAREKGLKELREVVELRANGIVDSEPQLAELGAQRAALAELSADLRGEGQHDQRDLAEAQTRAHRYAAAADSAAAHLSKGSNIDV</sequence>
<dbReference type="AlphaFoldDB" id="A0A1N5TYK2"/>
<dbReference type="SUPFAM" id="SSF52540">
    <property type="entry name" value="P-loop containing nucleoside triphosphate hydrolases"/>
    <property type="match status" value="2"/>
</dbReference>
<dbReference type="OrthoDB" id="6197209at2"/>
<organism evidence="2 3">
    <name type="scientific">Micromonospora cremea</name>
    <dbReference type="NCBI Taxonomy" id="709881"/>
    <lineage>
        <taxon>Bacteria</taxon>
        <taxon>Bacillati</taxon>
        <taxon>Actinomycetota</taxon>
        <taxon>Actinomycetes</taxon>
        <taxon>Micromonosporales</taxon>
        <taxon>Micromonosporaceae</taxon>
        <taxon>Micromonospora</taxon>
    </lineage>
</organism>
<dbReference type="GO" id="GO:0002098">
    <property type="term" value="P:tRNA wobble uridine modification"/>
    <property type="evidence" value="ECO:0007669"/>
    <property type="project" value="TreeGrafter"/>
</dbReference>
<dbReference type="Proteomes" id="UP000185124">
    <property type="component" value="Unassembled WGS sequence"/>
</dbReference>
<dbReference type="InterPro" id="IPR027417">
    <property type="entry name" value="P-loop_NTPase"/>
</dbReference>
<dbReference type="Pfam" id="PF01926">
    <property type="entry name" value="MMR_HSR1"/>
    <property type="match status" value="2"/>
</dbReference>
<dbReference type="RefSeq" id="WP_074308326.1">
    <property type="nucleotide sequence ID" value="NZ_FSQT01000001.1"/>
</dbReference>
<dbReference type="CDD" id="cd00882">
    <property type="entry name" value="Ras_like_GTPase"/>
    <property type="match status" value="1"/>
</dbReference>
<gene>
    <name evidence="2" type="ORF">SAMN04489832_0468</name>
</gene>
<evidence type="ECO:0000313" key="2">
    <source>
        <dbReference type="EMBL" id="SIM53564.1"/>
    </source>
</evidence>
<dbReference type="EMBL" id="FSQT01000001">
    <property type="protein sequence ID" value="SIM53564.1"/>
    <property type="molecule type" value="Genomic_DNA"/>
</dbReference>
<evidence type="ECO:0000313" key="3">
    <source>
        <dbReference type="Proteomes" id="UP000185124"/>
    </source>
</evidence>